<dbReference type="InterPro" id="IPR058897">
    <property type="entry name" value="PAPPA_SD_C"/>
</dbReference>
<evidence type="ECO:0000313" key="4">
    <source>
        <dbReference type="Proteomes" id="UP000318626"/>
    </source>
</evidence>
<keyword evidence="1" id="KW-0812">Transmembrane</keyword>
<dbReference type="KEGG" id="bvo:Pan97_43780"/>
<proteinExistence type="predicted"/>
<gene>
    <name evidence="3" type="ORF">Pan97_43780</name>
</gene>
<dbReference type="Pfam" id="PF25900">
    <property type="entry name" value="PAPPA"/>
    <property type="match status" value="1"/>
</dbReference>
<keyword evidence="1" id="KW-0472">Membrane</keyword>
<dbReference type="Proteomes" id="UP000318626">
    <property type="component" value="Chromosome"/>
</dbReference>
<evidence type="ECO:0000313" key="3">
    <source>
        <dbReference type="EMBL" id="QDU77311.1"/>
    </source>
</evidence>
<organism evidence="3 4">
    <name type="scientific">Bremerella volcania</name>
    <dbReference type="NCBI Taxonomy" id="2527984"/>
    <lineage>
        <taxon>Bacteria</taxon>
        <taxon>Pseudomonadati</taxon>
        <taxon>Planctomycetota</taxon>
        <taxon>Planctomycetia</taxon>
        <taxon>Pirellulales</taxon>
        <taxon>Pirellulaceae</taxon>
        <taxon>Bremerella</taxon>
    </lineage>
</organism>
<dbReference type="AlphaFoldDB" id="A0A518CDK9"/>
<reference evidence="4" key="1">
    <citation type="submission" date="2019-02" db="EMBL/GenBank/DDBJ databases">
        <title>Deep-cultivation of Planctomycetes and their phenomic and genomic characterization uncovers novel biology.</title>
        <authorList>
            <person name="Wiegand S."/>
            <person name="Jogler M."/>
            <person name="Boedeker C."/>
            <person name="Pinto D."/>
            <person name="Vollmers J."/>
            <person name="Rivas-Marin E."/>
            <person name="Kohn T."/>
            <person name="Peeters S.H."/>
            <person name="Heuer A."/>
            <person name="Rast P."/>
            <person name="Oberbeckmann S."/>
            <person name="Bunk B."/>
            <person name="Jeske O."/>
            <person name="Meyerdierks A."/>
            <person name="Storesund J.E."/>
            <person name="Kallscheuer N."/>
            <person name="Luecker S."/>
            <person name="Lage O.M."/>
            <person name="Pohl T."/>
            <person name="Merkel B.J."/>
            <person name="Hornburger P."/>
            <person name="Mueller R.-W."/>
            <person name="Bruemmer F."/>
            <person name="Labrenz M."/>
            <person name="Spormann A.M."/>
            <person name="Op den Camp H."/>
            <person name="Overmann J."/>
            <person name="Amann R."/>
            <person name="Jetten M.S.M."/>
            <person name="Mascher T."/>
            <person name="Medema M.H."/>
            <person name="Devos D.P."/>
            <person name="Kaster A.-K."/>
            <person name="Ovreas L."/>
            <person name="Rohde M."/>
            <person name="Galperin M.Y."/>
            <person name="Jogler C."/>
        </authorList>
    </citation>
    <scope>NUCLEOTIDE SEQUENCE [LARGE SCALE GENOMIC DNA]</scope>
    <source>
        <strain evidence="4">Pan97</strain>
    </source>
</reference>
<accession>A0A518CDK9</accession>
<name>A0A518CDK9_9BACT</name>
<feature type="transmembrane region" description="Helical" evidence="1">
    <location>
        <begin position="33"/>
        <end position="52"/>
    </location>
</feature>
<keyword evidence="1" id="KW-1133">Transmembrane helix</keyword>
<keyword evidence="4" id="KW-1185">Reference proteome</keyword>
<dbReference type="EMBL" id="CP036289">
    <property type="protein sequence ID" value="QDU77311.1"/>
    <property type="molecule type" value="Genomic_DNA"/>
</dbReference>
<dbReference type="OrthoDB" id="291597at2"/>
<sequence>MARWKTYRFHLGSPLAGFSVRMALPVLSWSWFQLRISTLLLLVLLASVIIGWQRDRNDLSDQIIDLEVELAQVRGMKSSWSIEQLYGPPDTLAFGDYGTAWASASADGQDEWVIAQFENEVSPAELQIYETYNPGAVYKVSVFTPIGNEVTVWQGPDPTPQGSGGGVSKIPLETIWRTKKVKVYLASKKVRGWNEIDAIGLVDQSGDVQWTRHAEASSSYGAQYSRGVFISRSFF</sequence>
<dbReference type="RefSeq" id="WP_144976107.1">
    <property type="nucleotide sequence ID" value="NZ_CP036289.1"/>
</dbReference>
<evidence type="ECO:0000256" key="1">
    <source>
        <dbReference type="SAM" id="Phobius"/>
    </source>
</evidence>
<protein>
    <recommendedName>
        <fullName evidence="2">Pappalysin-1 SD scarf domain-containing protein</fullName>
    </recommendedName>
</protein>
<feature type="domain" description="Pappalysin-1 SD scarf" evidence="2">
    <location>
        <begin position="75"/>
        <end position="204"/>
    </location>
</feature>
<evidence type="ECO:0000259" key="2">
    <source>
        <dbReference type="Pfam" id="PF25900"/>
    </source>
</evidence>